<dbReference type="Proteomes" id="UP000199147">
    <property type="component" value="Unassembled WGS sequence"/>
</dbReference>
<dbReference type="InterPro" id="IPR039422">
    <property type="entry name" value="MarR/SlyA-like"/>
</dbReference>
<dbReference type="Gene3D" id="1.10.10.10">
    <property type="entry name" value="Winged helix-like DNA-binding domain superfamily/Winged helix DNA-binding domain"/>
    <property type="match status" value="1"/>
</dbReference>
<dbReference type="SUPFAM" id="SSF46785">
    <property type="entry name" value="Winged helix' DNA-binding domain"/>
    <property type="match status" value="1"/>
</dbReference>
<keyword evidence="3" id="KW-1185">Reference proteome</keyword>
<dbReference type="EMBL" id="CWKH01000001">
    <property type="protein sequence ID" value="CRZ16055.1"/>
    <property type="molecule type" value="Genomic_DNA"/>
</dbReference>
<dbReference type="InterPro" id="IPR036390">
    <property type="entry name" value="WH_DNA-bd_sf"/>
</dbReference>
<feature type="domain" description="HTH marR-type" evidence="1">
    <location>
        <begin position="11"/>
        <end position="137"/>
    </location>
</feature>
<proteinExistence type="predicted"/>
<dbReference type="InterPro" id="IPR036388">
    <property type="entry name" value="WH-like_DNA-bd_sf"/>
</dbReference>
<name>A0A0H5RPF6_9MYCO</name>
<protein>
    <submittedName>
        <fullName evidence="2">MarR family transcriptional regulator</fullName>
    </submittedName>
</protein>
<evidence type="ECO:0000313" key="2">
    <source>
        <dbReference type="EMBL" id="CRZ16055.1"/>
    </source>
</evidence>
<dbReference type="AlphaFoldDB" id="A0A0H5RPF6"/>
<dbReference type="RefSeq" id="WP_090514947.1">
    <property type="nucleotide sequence ID" value="NZ_CWKH01000001.1"/>
</dbReference>
<dbReference type="OrthoDB" id="4629660at2"/>
<dbReference type="STRING" id="146018.BN2156_02919"/>
<dbReference type="SMART" id="SM00347">
    <property type="entry name" value="HTH_MARR"/>
    <property type="match status" value="1"/>
</dbReference>
<dbReference type="PRINTS" id="PR00598">
    <property type="entry name" value="HTHMARR"/>
</dbReference>
<dbReference type="PANTHER" id="PTHR33164:SF43">
    <property type="entry name" value="HTH-TYPE TRANSCRIPTIONAL REPRESSOR YETL"/>
    <property type="match status" value="1"/>
</dbReference>
<dbReference type="GO" id="GO:0006950">
    <property type="term" value="P:response to stress"/>
    <property type="evidence" value="ECO:0007669"/>
    <property type="project" value="TreeGrafter"/>
</dbReference>
<sequence length="137" mass="14836">MTEVLPPDGSATPSSSELLRAARMLGAVIERQVSGEDLTLDDWLVLAALAQSPGLTMAELRTQTQAAAPTLTRVVDRLAGRALVFREVDADDRRKVRVNLSKRGSALHARLLTTVGPAEQAWFDEYGGVTPWVRAGR</sequence>
<evidence type="ECO:0000313" key="3">
    <source>
        <dbReference type="Proteomes" id="UP000199147"/>
    </source>
</evidence>
<accession>A0A0H5RPF6</accession>
<reference evidence="3" key="1">
    <citation type="submission" date="2015-07" db="EMBL/GenBank/DDBJ databases">
        <authorList>
            <person name="Urmite Genomes"/>
        </authorList>
    </citation>
    <scope>NUCLEOTIDE SEQUENCE [LARGE SCALE GENOMIC DNA]</scope>
    <source>
        <strain evidence="3">type strain: ATCC 49404</strain>
    </source>
</reference>
<evidence type="ECO:0000259" key="1">
    <source>
        <dbReference type="PROSITE" id="PS50995"/>
    </source>
</evidence>
<organism evidence="2 3">
    <name type="scientific">Mycolicibacterium neworleansense</name>
    <dbReference type="NCBI Taxonomy" id="146018"/>
    <lineage>
        <taxon>Bacteria</taxon>
        <taxon>Bacillati</taxon>
        <taxon>Actinomycetota</taxon>
        <taxon>Actinomycetes</taxon>
        <taxon>Mycobacteriales</taxon>
        <taxon>Mycobacteriaceae</taxon>
        <taxon>Mycolicibacterium</taxon>
    </lineage>
</organism>
<gene>
    <name evidence="2" type="ORF">BN2156_02919</name>
</gene>
<dbReference type="GO" id="GO:0003700">
    <property type="term" value="F:DNA-binding transcription factor activity"/>
    <property type="evidence" value="ECO:0007669"/>
    <property type="project" value="InterPro"/>
</dbReference>
<dbReference type="PANTHER" id="PTHR33164">
    <property type="entry name" value="TRANSCRIPTIONAL REGULATOR, MARR FAMILY"/>
    <property type="match status" value="1"/>
</dbReference>
<dbReference type="PROSITE" id="PS50995">
    <property type="entry name" value="HTH_MARR_2"/>
    <property type="match status" value="1"/>
</dbReference>
<dbReference type="Pfam" id="PF12802">
    <property type="entry name" value="MarR_2"/>
    <property type="match status" value="1"/>
</dbReference>
<dbReference type="InterPro" id="IPR000835">
    <property type="entry name" value="HTH_MarR-typ"/>
</dbReference>